<dbReference type="EMBL" id="AGJK01000593">
    <property type="protein sequence ID" value="EHP71425.1"/>
    <property type="molecule type" value="Genomic_DNA"/>
</dbReference>
<reference evidence="1 2" key="1">
    <citation type="submission" date="2011-09" db="EMBL/GenBank/DDBJ databases">
        <title>The draft genome of Methylobacterium extorquens DSM 13060.</title>
        <authorList>
            <consortium name="US DOE Joint Genome Institute (JGI-PGF)"/>
            <person name="Lucas S."/>
            <person name="Han J."/>
            <person name="Lapidus A."/>
            <person name="Cheng J.-F."/>
            <person name="Goodwin L."/>
            <person name="Pitluck S."/>
            <person name="Peters L."/>
            <person name="Land M.L."/>
            <person name="Hauser L."/>
            <person name="Koskimaki J."/>
            <person name="Halonen O."/>
            <person name="Pirttila A."/>
            <person name="Frank C."/>
            <person name="Woyke T.J."/>
        </authorList>
    </citation>
    <scope>NUCLEOTIDE SEQUENCE [LARGE SCALE GENOMIC DNA]</scope>
    <source>
        <strain evidence="1 2">DSM 13060</strain>
    </source>
</reference>
<sequence precursor="true">MNSGSLRLRLGLAAAGLIALALVLAGIGLTLIFDRVLDARTADGLDRTAKPIAGQVALAPDGAPTLPREPPDS</sequence>
<evidence type="ECO:0000313" key="1">
    <source>
        <dbReference type="EMBL" id="EHP71425.1"/>
    </source>
</evidence>
<organism evidence="1 2">
    <name type="scientific">Methylorubrum extorquens DSM 13060</name>
    <dbReference type="NCBI Taxonomy" id="882800"/>
    <lineage>
        <taxon>Bacteria</taxon>
        <taxon>Pseudomonadati</taxon>
        <taxon>Pseudomonadota</taxon>
        <taxon>Alphaproteobacteria</taxon>
        <taxon>Hyphomicrobiales</taxon>
        <taxon>Methylobacteriaceae</taxon>
        <taxon>Methylorubrum</taxon>
    </lineage>
</organism>
<proteinExistence type="predicted"/>
<protein>
    <submittedName>
        <fullName evidence="1">Histidine kinase</fullName>
    </submittedName>
</protein>
<dbReference type="GO" id="GO:0016301">
    <property type="term" value="F:kinase activity"/>
    <property type="evidence" value="ECO:0007669"/>
    <property type="project" value="UniProtKB-KW"/>
</dbReference>
<dbReference type="AlphaFoldDB" id="H1KW02"/>
<keyword evidence="1" id="KW-0418">Kinase</keyword>
<keyword evidence="1" id="KW-0808">Transferase</keyword>
<accession>H1KW02</accession>
<evidence type="ECO:0000313" key="2">
    <source>
        <dbReference type="Proteomes" id="UP000004382"/>
    </source>
</evidence>
<name>H1KW02_METEX</name>
<gene>
    <name evidence="1" type="ORF">MetexDRAFT_6815</name>
</gene>
<dbReference type="Proteomes" id="UP000004382">
    <property type="component" value="Unassembled WGS sequence"/>
</dbReference>
<feature type="non-terminal residue" evidence="1">
    <location>
        <position position="73"/>
    </location>
</feature>
<comment type="caution">
    <text evidence="1">The sequence shown here is derived from an EMBL/GenBank/DDBJ whole genome shotgun (WGS) entry which is preliminary data.</text>
</comment>